<keyword evidence="3 7" id="KW-0378">Hydrolase</keyword>
<keyword evidence="2" id="KW-0227">DNA damage</keyword>
<comment type="caution">
    <text evidence="9">The sequence shown here is derived from an EMBL/GenBank/DDBJ whole genome shotgun (WGS) entry which is preliminary data.</text>
</comment>
<dbReference type="NCBIfam" id="NF007621">
    <property type="entry name" value="PRK10276.1"/>
    <property type="match status" value="1"/>
</dbReference>
<evidence type="ECO:0000256" key="5">
    <source>
        <dbReference type="ARBA" id="ARBA00023204"/>
    </source>
</evidence>
<reference evidence="9" key="2">
    <citation type="submission" date="2021-04" db="EMBL/GenBank/DDBJ databases">
        <authorList>
            <person name="Gilroy R."/>
        </authorList>
    </citation>
    <scope>NUCLEOTIDE SEQUENCE</scope>
    <source>
        <strain evidence="9">ChiHejej3B27-3195</strain>
    </source>
</reference>
<feature type="domain" description="Peptidase S24/S26A/S26B/S26C" evidence="8">
    <location>
        <begin position="29"/>
        <end position="139"/>
    </location>
</feature>
<evidence type="ECO:0000256" key="2">
    <source>
        <dbReference type="ARBA" id="ARBA00022763"/>
    </source>
</evidence>
<dbReference type="InterPro" id="IPR006197">
    <property type="entry name" value="Peptidase_S24_LexA"/>
</dbReference>
<evidence type="ECO:0000256" key="1">
    <source>
        <dbReference type="ARBA" id="ARBA00007484"/>
    </source>
</evidence>
<dbReference type="InterPro" id="IPR050077">
    <property type="entry name" value="LexA_repressor"/>
</dbReference>
<dbReference type="PRINTS" id="PR00726">
    <property type="entry name" value="LEXASERPTASE"/>
</dbReference>
<dbReference type="GO" id="GO:0006281">
    <property type="term" value="P:DNA repair"/>
    <property type="evidence" value="ECO:0007669"/>
    <property type="project" value="UniProtKB-KW"/>
</dbReference>
<dbReference type="Proteomes" id="UP000824151">
    <property type="component" value="Unassembled WGS sequence"/>
</dbReference>
<dbReference type="GO" id="GO:0016787">
    <property type="term" value="F:hydrolase activity"/>
    <property type="evidence" value="ECO:0007669"/>
    <property type="project" value="UniProtKB-KW"/>
</dbReference>
<dbReference type="PANTHER" id="PTHR33516:SF2">
    <property type="entry name" value="LEXA REPRESSOR-RELATED"/>
    <property type="match status" value="1"/>
</dbReference>
<dbReference type="EMBL" id="DXGD01000352">
    <property type="protein sequence ID" value="HIX00364.1"/>
    <property type="molecule type" value="Genomic_DNA"/>
</dbReference>
<evidence type="ECO:0000256" key="4">
    <source>
        <dbReference type="ARBA" id="ARBA00022813"/>
    </source>
</evidence>
<proteinExistence type="inferred from homology"/>
<keyword evidence="5" id="KW-0234">DNA repair</keyword>
<evidence type="ECO:0000259" key="8">
    <source>
        <dbReference type="Pfam" id="PF00717"/>
    </source>
</evidence>
<keyword evidence="4 7" id="KW-0068">Autocatalytic cleavage</keyword>
<dbReference type="GO" id="GO:0006355">
    <property type="term" value="P:regulation of DNA-templated transcription"/>
    <property type="evidence" value="ECO:0007669"/>
    <property type="project" value="InterPro"/>
</dbReference>
<gene>
    <name evidence="9" type="ORF">H9871_09490</name>
</gene>
<comment type="similarity">
    <text evidence="1 7">Belongs to the peptidase S24 family.</text>
</comment>
<organism evidence="9 10">
    <name type="scientific">Candidatus Nesterenkonia stercoripullorum</name>
    <dbReference type="NCBI Taxonomy" id="2838701"/>
    <lineage>
        <taxon>Bacteria</taxon>
        <taxon>Bacillati</taxon>
        <taxon>Actinomycetota</taxon>
        <taxon>Actinomycetes</taxon>
        <taxon>Micrococcales</taxon>
        <taxon>Micrococcaceae</taxon>
        <taxon>Nesterenkonia</taxon>
    </lineage>
</organism>
<dbReference type="InterPro" id="IPR039418">
    <property type="entry name" value="LexA-like"/>
</dbReference>
<dbReference type="GO" id="GO:0009432">
    <property type="term" value="P:SOS response"/>
    <property type="evidence" value="ECO:0007669"/>
    <property type="project" value="UniProtKB-KW"/>
</dbReference>
<dbReference type="Gene3D" id="2.10.109.10">
    <property type="entry name" value="Umud Fragment, subunit A"/>
    <property type="match status" value="1"/>
</dbReference>
<dbReference type="InterPro" id="IPR036286">
    <property type="entry name" value="LexA/Signal_pep-like_sf"/>
</dbReference>
<dbReference type="SUPFAM" id="SSF51306">
    <property type="entry name" value="LexA/Signal peptidase"/>
    <property type="match status" value="1"/>
</dbReference>
<reference evidence="9" key="1">
    <citation type="journal article" date="2021" name="PeerJ">
        <title>Extensive microbial diversity within the chicken gut microbiome revealed by metagenomics and culture.</title>
        <authorList>
            <person name="Gilroy R."/>
            <person name="Ravi A."/>
            <person name="Getino M."/>
            <person name="Pursley I."/>
            <person name="Horton D.L."/>
            <person name="Alikhan N.F."/>
            <person name="Baker D."/>
            <person name="Gharbi K."/>
            <person name="Hall N."/>
            <person name="Watson M."/>
            <person name="Adriaenssens E.M."/>
            <person name="Foster-Nyarko E."/>
            <person name="Jarju S."/>
            <person name="Secka A."/>
            <person name="Antonio M."/>
            <person name="Oren A."/>
            <person name="Chaudhuri R.R."/>
            <person name="La Ragione R."/>
            <person name="Hildebrand F."/>
            <person name="Pallen M.J."/>
        </authorList>
    </citation>
    <scope>NUCLEOTIDE SEQUENCE</scope>
    <source>
        <strain evidence="9">ChiHejej3B27-3195</strain>
    </source>
</reference>
<name>A0A9D1UTY4_9MICC</name>
<sequence>MSIDQLAPAELAPSQEASAEEIAVVPLTMPAGFPSPALDYVTETINLHENLVRHPASTFIARVTGSSMEGAGISDGDRVLVEKGREPQSGDVVIAVLEDQFTLKRLMIERGRVWLHAENSEYPDIEIPRLDELTIWGVVYMSLHHLP</sequence>
<keyword evidence="6" id="KW-0742">SOS response</keyword>
<evidence type="ECO:0000313" key="10">
    <source>
        <dbReference type="Proteomes" id="UP000824151"/>
    </source>
</evidence>
<evidence type="ECO:0000256" key="7">
    <source>
        <dbReference type="RuleBase" id="RU003991"/>
    </source>
</evidence>
<evidence type="ECO:0000313" key="9">
    <source>
        <dbReference type="EMBL" id="HIX00364.1"/>
    </source>
</evidence>
<evidence type="ECO:0000256" key="6">
    <source>
        <dbReference type="ARBA" id="ARBA00023236"/>
    </source>
</evidence>
<dbReference type="Pfam" id="PF00717">
    <property type="entry name" value="Peptidase_S24"/>
    <property type="match status" value="1"/>
</dbReference>
<dbReference type="CDD" id="cd06529">
    <property type="entry name" value="S24_LexA-like"/>
    <property type="match status" value="1"/>
</dbReference>
<dbReference type="AlphaFoldDB" id="A0A9D1UTY4"/>
<dbReference type="InterPro" id="IPR015927">
    <property type="entry name" value="Peptidase_S24_S26A/B/C"/>
</dbReference>
<dbReference type="GO" id="GO:0003677">
    <property type="term" value="F:DNA binding"/>
    <property type="evidence" value="ECO:0007669"/>
    <property type="project" value="InterPro"/>
</dbReference>
<dbReference type="PANTHER" id="PTHR33516">
    <property type="entry name" value="LEXA REPRESSOR"/>
    <property type="match status" value="1"/>
</dbReference>
<protein>
    <submittedName>
        <fullName evidence="9">S24 family peptidase</fullName>
    </submittedName>
</protein>
<evidence type="ECO:0000256" key="3">
    <source>
        <dbReference type="ARBA" id="ARBA00022801"/>
    </source>
</evidence>
<accession>A0A9D1UTY4</accession>